<evidence type="ECO:0000256" key="7">
    <source>
        <dbReference type="ARBA" id="ARBA00022840"/>
    </source>
</evidence>
<gene>
    <name evidence="13" type="ORF">V2S66_28690</name>
</gene>
<feature type="domain" description="Histidine kinase/HSP90-like ATPase" evidence="11">
    <location>
        <begin position="290"/>
        <end position="381"/>
    </location>
</feature>
<evidence type="ECO:0000256" key="10">
    <source>
        <dbReference type="SAM" id="Phobius"/>
    </source>
</evidence>
<keyword evidence="8" id="KW-0902">Two-component regulatory system</keyword>
<dbReference type="InterPro" id="IPR003594">
    <property type="entry name" value="HATPase_dom"/>
</dbReference>
<evidence type="ECO:0000256" key="2">
    <source>
        <dbReference type="ARBA" id="ARBA00012438"/>
    </source>
</evidence>
<dbReference type="InterPro" id="IPR050482">
    <property type="entry name" value="Sensor_HK_TwoCompSys"/>
</dbReference>
<comment type="catalytic activity">
    <reaction evidence="1">
        <text>ATP + protein L-histidine = ADP + protein N-phospho-L-histidine.</text>
        <dbReference type="EC" id="2.7.13.3"/>
    </reaction>
</comment>
<dbReference type="Gene3D" id="3.30.565.10">
    <property type="entry name" value="Histidine kinase-like ATPase, C-terminal domain"/>
    <property type="match status" value="1"/>
</dbReference>
<evidence type="ECO:0000256" key="3">
    <source>
        <dbReference type="ARBA" id="ARBA00022553"/>
    </source>
</evidence>
<evidence type="ECO:0000256" key="4">
    <source>
        <dbReference type="ARBA" id="ARBA00022679"/>
    </source>
</evidence>
<feature type="transmembrane region" description="Helical" evidence="10">
    <location>
        <begin position="69"/>
        <end position="88"/>
    </location>
</feature>
<evidence type="ECO:0000256" key="1">
    <source>
        <dbReference type="ARBA" id="ARBA00000085"/>
    </source>
</evidence>
<evidence type="ECO:0000256" key="6">
    <source>
        <dbReference type="ARBA" id="ARBA00022777"/>
    </source>
</evidence>
<sequence>MTNTWSATGRDRREFTRRDLTGAAVMVLCMALSVVAAPGAATKAAVAALGVGAELGMLLGRRILRPERAVYGVVLTIATGLAITLLAPNGLGEVPVLAGAAVLPLCVPAGPVRGAGVAVVAVGFGVAIMVISGSVTGLLAGVGAWFIADRTVEHAALQAERDRALALLAEVEATRLVRQEAAAVEERGRIAREMHDVLAHSLAGLSVQLQAVRVVAAREGAPPALTGPLDRAAELARDGVQEARAAVGALRAAPLRSADDLGALVGGFPGDARLRVTGRPGRLTPEAGHAVYRAVQEALTNAARYATGSPVEVNVAWDAGEVRVAVRDRGLPAGRAGSGVQGSGSGLRGMTERIGQAGGTVAAGPAPEGPGWRVTLRVPVAAPADAPARTGSDRAPDRGPGPGQAAGGAGGKMGV</sequence>
<evidence type="ECO:0000313" key="14">
    <source>
        <dbReference type="Proteomes" id="UP001344658"/>
    </source>
</evidence>
<proteinExistence type="predicted"/>
<dbReference type="EC" id="2.7.13.3" evidence="2"/>
<keyword evidence="3" id="KW-0597">Phosphoprotein</keyword>
<dbReference type="GO" id="GO:0016301">
    <property type="term" value="F:kinase activity"/>
    <property type="evidence" value="ECO:0007669"/>
    <property type="project" value="UniProtKB-KW"/>
</dbReference>
<feature type="compositionally biased region" description="Gly residues" evidence="9">
    <location>
        <begin position="400"/>
        <end position="415"/>
    </location>
</feature>
<dbReference type="Gene3D" id="1.20.5.1930">
    <property type="match status" value="1"/>
</dbReference>
<dbReference type="Pfam" id="PF07730">
    <property type="entry name" value="HisKA_3"/>
    <property type="match status" value="1"/>
</dbReference>
<keyword evidence="10" id="KW-0812">Transmembrane</keyword>
<feature type="transmembrane region" description="Helical" evidence="10">
    <location>
        <begin position="94"/>
        <end position="112"/>
    </location>
</feature>
<evidence type="ECO:0000256" key="9">
    <source>
        <dbReference type="SAM" id="MobiDB-lite"/>
    </source>
</evidence>
<keyword evidence="7" id="KW-0067">ATP-binding</keyword>
<evidence type="ECO:0000259" key="12">
    <source>
        <dbReference type="Pfam" id="PF07730"/>
    </source>
</evidence>
<accession>A0ABU7PJK1</accession>
<evidence type="ECO:0000256" key="8">
    <source>
        <dbReference type="ARBA" id="ARBA00023012"/>
    </source>
</evidence>
<dbReference type="Proteomes" id="UP001344658">
    <property type="component" value="Unassembled WGS sequence"/>
</dbReference>
<protein>
    <recommendedName>
        <fullName evidence="2">histidine kinase</fullName>
        <ecNumber evidence="2">2.7.13.3</ecNumber>
    </recommendedName>
</protein>
<dbReference type="InterPro" id="IPR011712">
    <property type="entry name" value="Sig_transdc_His_kin_sub3_dim/P"/>
</dbReference>
<feature type="transmembrane region" description="Helical" evidence="10">
    <location>
        <begin position="44"/>
        <end position="60"/>
    </location>
</feature>
<name>A0ABU7PJK1_9ACTN</name>
<reference evidence="13 14" key="1">
    <citation type="submission" date="2023-12" db="EMBL/GenBank/DDBJ databases">
        <title>Streptomyces sp. V4-01.</title>
        <authorList>
            <person name="Somphong A."/>
            <person name="Phongsopitanun W."/>
        </authorList>
    </citation>
    <scope>NUCLEOTIDE SEQUENCE [LARGE SCALE GENOMIC DNA]</scope>
    <source>
        <strain evidence="13 14">V4-01</strain>
    </source>
</reference>
<evidence type="ECO:0000313" key="13">
    <source>
        <dbReference type="EMBL" id="MEE4545936.1"/>
    </source>
</evidence>
<evidence type="ECO:0000256" key="5">
    <source>
        <dbReference type="ARBA" id="ARBA00022741"/>
    </source>
</evidence>
<dbReference type="SUPFAM" id="SSF55874">
    <property type="entry name" value="ATPase domain of HSP90 chaperone/DNA topoisomerase II/histidine kinase"/>
    <property type="match status" value="1"/>
</dbReference>
<organism evidence="13 14">
    <name type="scientific">Actinacidiphila polyblastidii</name>
    <dbReference type="NCBI Taxonomy" id="3110430"/>
    <lineage>
        <taxon>Bacteria</taxon>
        <taxon>Bacillati</taxon>
        <taxon>Actinomycetota</taxon>
        <taxon>Actinomycetes</taxon>
        <taxon>Kitasatosporales</taxon>
        <taxon>Streptomycetaceae</taxon>
        <taxon>Actinacidiphila</taxon>
    </lineage>
</organism>
<keyword evidence="5" id="KW-0547">Nucleotide-binding</keyword>
<dbReference type="RefSeq" id="WP_330799639.1">
    <property type="nucleotide sequence ID" value="NZ_JAZEWV010000036.1"/>
</dbReference>
<feature type="transmembrane region" description="Helical" evidence="10">
    <location>
        <begin position="20"/>
        <end position="38"/>
    </location>
</feature>
<evidence type="ECO:0000259" key="11">
    <source>
        <dbReference type="Pfam" id="PF02518"/>
    </source>
</evidence>
<feature type="domain" description="Signal transduction histidine kinase subgroup 3 dimerisation and phosphoacceptor" evidence="12">
    <location>
        <begin position="186"/>
        <end position="253"/>
    </location>
</feature>
<keyword evidence="10" id="KW-1133">Transmembrane helix</keyword>
<dbReference type="PANTHER" id="PTHR24421">
    <property type="entry name" value="NITRATE/NITRITE SENSOR PROTEIN NARX-RELATED"/>
    <property type="match status" value="1"/>
</dbReference>
<keyword evidence="10" id="KW-0472">Membrane</keyword>
<dbReference type="InterPro" id="IPR036890">
    <property type="entry name" value="HATPase_C_sf"/>
</dbReference>
<keyword evidence="4" id="KW-0808">Transferase</keyword>
<dbReference type="PANTHER" id="PTHR24421:SF10">
    <property type="entry name" value="NITRATE_NITRITE SENSOR PROTEIN NARQ"/>
    <property type="match status" value="1"/>
</dbReference>
<dbReference type="CDD" id="cd16917">
    <property type="entry name" value="HATPase_UhpB-NarQ-NarX-like"/>
    <property type="match status" value="1"/>
</dbReference>
<feature type="region of interest" description="Disordered" evidence="9">
    <location>
        <begin position="385"/>
        <end position="415"/>
    </location>
</feature>
<comment type="caution">
    <text evidence="13">The sequence shown here is derived from an EMBL/GenBank/DDBJ whole genome shotgun (WGS) entry which is preliminary data.</text>
</comment>
<keyword evidence="14" id="KW-1185">Reference proteome</keyword>
<keyword evidence="6 13" id="KW-0418">Kinase</keyword>
<dbReference type="Pfam" id="PF02518">
    <property type="entry name" value="HATPase_c"/>
    <property type="match status" value="1"/>
</dbReference>
<dbReference type="EMBL" id="JAZEWV010000036">
    <property type="protein sequence ID" value="MEE4545936.1"/>
    <property type="molecule type" value="Genomic_DNA"/>
</dbReference>
<feature type="transmembrane region" description="Helical" evidence="10">
    <location>
        <begin position="119"/>
        <end position="148"/>
    </location>
</feature>